<comment type="subunit">
    <text evidence="2">Homodimer.</text>
</comment>
<evidence type="ECO:0000313" key="15">
    <source>
        <dbReference type="Proteomes" id="UP001183648"/>
    </source>
</evidence>
<dbReference type="InterPro" id="IPR004154">
    <property type="entry name" value="Anticodon-bd"/>
</dbReference>
<keyword evidence="7" id="KW-0067">ATP-binding</keyword>
<accession>A0ABU2BQY8</accession>
<dbReference type="Proteomes" id="UP001183648">
    <property type="component" value="Unassembled WGS sequence"/>
</dbReference>
<dbReference type="Gene3D" id="3.40.50.800">
    <property type="entry name" value="Anticodon-binding domain"/>
    <property type="match status" value="1"/>
</dbReference>
<dbReference type="InterPro" id="IPR036621">
    <property type="entry name" value="Anticodon-bd_dom_sf"/>
</dbReference>
<name>A0ABU2BQY8_9ACTN</name>
<evidence type="ECO:0000256" key="1">
    <source>
        <dbReference type="ARBA" id="ARBA00008226"/>
    </source>
</evidence>
<comment type="catalytic activity">
    <reaction evidence="10">
        <text>tRNA(His) + L-histidine + ATP = L-histidyl-tRNA(His) + AMP + diphosphate + H(+)</text>
        <dbReference type="Rhea" id="RHEA:17313"/>
        <dbReference type="Rhea" id="RHEA-COMP:9665"/>
        <dbReference type="Rhea" id="RHEA-COMP:9689"/>
        <dbReference type="ChEBI" id="CHEBI:15378"/>
        <dbReference type="ChEBI" id="CHEBI:30616"/>
        <dbReference type="ChEBI" id="CHEBI:33019"/>
        <dbReference type="ChEBI" id="CHEBI:57595"/>
        <dbReference type="ChEBI" id="CHEBI:78442"/>
        <dbReference type="ChEBI" id="CHEBI:78527"/>
        <dbReference type="ChEBI" id="CHEBI:456215"/>
        <dbReference type="EC" id="6.1.1.21"/>
    </reaction>
</comment>
<keyword evidence="6" id="KW-0547">Nucleotide-binding</keyword>
<proteinExistence type="inferred from homology"/>
<dbReference type="SUPFAM" id="SSF55681">
    <property type="entry name" value="Class II aaRS and biotin synthetases"/>
    <property type="match status" value="1"/>
</dbReference>
<evidence type="ECO:0000256" key="7">
    <source>
        <dbReference type="ARBA" id="ARBA00022840"/>
    </source>
</evidence>
<dbReference type="Pfam" id="PF03129">
    <property type="entry name" value="HGTP_anticodon"/>
    <property type="match status" value="1"/>
</dbReference>
<dbReference type="InterPro" id="IPR015807">
    <property type="entry name" value="His-tRNA-ligase"/>
</dbReference>
<dbReference type="PROSITE" id="PS50862">
    <property type="entry name" value="AA_TRNA_LIGASE_II"/>
    <property type="match status" value="1"/>
</dbReference>
<dbReference type="PANTHER" id="PTHR11476:SF7">
    <property type="entry name" value="HISTIDINE--TRNA LIGASE"/>
    <property type="match status" value="1"/>
</dbReference>
<evidence type="ECO:0000256" key="6">
    <source>
        <dbReference type="ARBA" id="ARBA00022741"/>
    </source>
</evidence>
<keyword evidence="15" id="KW-1185">Reference proteome</keyword>
<dbReference type="EMBL" id="JAVDYG010000001">
    <property type="protein sequence ID" value="MDR7361023.1"/>
    <property type="molecule type" value="Genomic_DNA"/>
</dbReference>
<dbReference type="CDD" id="cd00773">
    <property type="entry name" value="HisRS-like_core"/>
    <property type="match status" value="1"/>
</dbReference>
<evidence type="ECO:0000256" key="9">
    <source>
        <dbReference type="ARBA" id="ARBA00023146"/>
    </source>
</evidence>
<evidence type="ECO:0000256" key="5">
    <source>
        <dbReference type="ARBA" id="ARBA00022490"/>
    </source>
</evidence>
<dbReference type="Pfam" id="PF13393">
    <property type="entry name" value="tRNA-synt_His"/>
    <property type="match status" value="1"/>
</dbReference>
<keyword evidence="8" id="KW-0648">Protein biosynthesis</keyword>
<evidence type="ECO:0000256" key="3">
    <source>
        <dbReference type="ARBA" id="ARBA00012815"/>
    </source>
</evidence>
<keyword evidence="9" id="KW-0030">Aminoacyl-tRNA synthetase</keyword>
<evidence type="ECO:0000256" key="8">
    <source>
        <dbReference type="ARBA" id="ARBA00022917"/>
    </source>
</evidence>
<dbReference type="PANTHER" id="PTHR11476">
    <property type="entry name" value="HISTIDYL-TRNA SYNTHETASE"/>
    <property type="match status" value="1"/>
</dbReference>
<evidence type="ECO:0000259" key="13">
    <source>
        <dbReference type="PROSITE" id="PS50862"/>
    </source>
</evidence>
<protein>
    <recommendedName>
        <fullName evidence="4 11">Histidine--tRNA ligase</fullName>
        <ecNumber evidence="3 11">6.1.1.21</ecNumber>
    </recommendedName>
</protein>
<feature type="compositionally biased region" description="Polar residues" evidence="12">
    <location>
        <begin position="441"/>
        <end position="453"/>
    </location>
</feature>
<organism evidence="14 15">
    <name type="scientific">Nocardioides marmoribigeumensis</name>
    <dbReference type="NCBI Taxonomy" id="433649"/>
    <lineage>
        <taxon>Bacteria</taxon>
        <taxon>Bacillati</taxon>
        <taxon>Actinomycetota</taxon>
        <taxon>Actinomycetes</taxon>
        <taxon>Propionibacteriales</taxon>
        <taxon>Nocardioidaceae</taxon>
        <taxon>Nocardioides</taxon>
    </lineage>
</organism>
<dbReference type="InterPro" id="IPR041715">
    <property type="entry name" value="HisRS-like_core"/>
</dbReference>
<comment type="caution">
    <text evidence="14">The sequence shown here is derived from an EMBL/GenBank/DDBJ whole genome shotgun (WGS) entry which is preliminary data.</text>
</comment>
<dbReference type="PIRSF" id="PIRSF001549">
    <property type="entry name" value="His-tRNA_synth"/>
    <property type="match status" value="1"/>
</dbReference>
<evidence type="ECO:0000256" key="12">
    <source>
        <dbReference type="SAM" id="MobiDB-lite"/>
    </source>
</evidence>
<comment type="similarity">
    <text evidence="1">Belongs to the class-II aminoacyl-tRNA synthetase family.</text>
</comment>
<dbReference type="SUPFAM" id="SSF52954">
    <property type="entry name" value="Class II aaRS ABD-related"/>
    <property type="match status" value="1"/>
</dbReference>
<gene>
    <name evidence="14" type="ORF">J2S63_000576</name>
</gene>
<feature type="region of interest" description="Disordered" evidence="12">
    <location>
        <begin position="406"/>
        <end position="453"/>
    </location>
</feature>
<dbReference type="NCBIfam" id="TIGR00442">
    <property type="entry name" value="hisS"/>
    <property type="match status" value="1"/>
</dbReference>
<feature type="domain" description="Aminoacyl-transfer RNA synthetases class-II family profile" evidence="13">
    <location>
        <begin position="102"/>
        <end position="357"/>
    </location>
</feature>
<dbReference type="RefSeq" id="WP_310298373.1">
    <property type="nucleotide sequence ID" value="NZ_BAAAPS010000002.1"/>
</dbReference>
<evidence type="ECO:0000256" key="2">
    <source>
        <dbReference type="ARBA" id="ARBA00011738"/>
    </source>
</evidence>
<sequence>MAKPTALSGFPELLPAQRIAEQQVLRTLAETFELHGFAPLETRAVEPLDQLLRKGETSKEVYVLRRLQETSPEGHAGLGLHFDLTVPFARFVLENAGRLEFPFRRHQIQKVWRGERPQEGRYREFTQADIDVVGRDVLPFHHDVEVARVMLDALGRLDFLPALTLQVNNRKLIQGFYQGIGAPDVDEVMRVVDKLDKLPEDEVRRLLVIEAGLTDVQAGAALGLAAISASDDSFVAQVRALGVTDPLLDEGLEELAAVVRRCADLVSDRVRIVADLKIARGLDYYTGTVFETRLEGYEWLGSICSGGRYDSLASDGRTTYPGVGISLGVTRLLVPLMQREGLAADRQVPSVVLVALPDEDAREACDATAQRLRRRGIPCEVAAAAQKFGKQIRYAERRGIPYVWFPGTDGGPDEVKDIRSGDQQSADPDAWTPPPADLTARITTSSTEQGASR</sequence>
<evidence type="ECO:0000313" key="14">
    <source>
        <dbReference type="EMBL" id="MDR7361023.1"/>
    </source>
</evidence>
<dbReference type="InterPro" id="IPR006195">
    <property type="entry name" value="aa-tRNA-synth_II"/>
</dbReference>
<dbReference type="Gene3D" id="3.30.930.10">
    <property type="entry name" value="Bira Bifunctional Protein, Domain 2"/>
    <property type="match status" value="1"/>
</dbReference>
<evidence type="ECO:0000256" key="4">
    <source>
        <dbReference type="ARBA" id="ARBA00017399"/>
    </source>
</evidence>
<reference evidence="14 15" key="1">
    <citation type="submission" date="2023-07" db="EMBL/GenBank/DDBJ databases">
        <title>Sequencing the genomes of 1000 actinobacteria strains.</title>
        <authorList>
            <person name="Klenk H.-P."/>
        </authorList>
    </citation>
    <scope>NUCLEOTIDE SEQUENCE [LARGE SCALE GENOMIC DNA]</scope>
    <source>
        <strain evidence="14 15">DSM 19426</strain>
    </source>
</reference>
<evidence type="ECO:0000256" key="10">
    <source>
        <dbReference type="ARBA" id="ARBA00047639"/>
    </source>
</evidence>
<keyword evidence="5" id="KW-0963">Cytoplasm</keyword>
<keyword evidence="14" id="KW-0436">Ligase</keyword>
<dbReference type="GO" id="GO:0004821">
    <property type="term" value="F:histidine-tRNA ligase activity"/>
    <property type="evidence" value="ECO:0007669"/>
    <property type="project" value="UniProtKB-EC"/>
</dbReference>
<dbReference type="InterPro" id="IPR004516">
    <property type="entry name" value="HisRS/HisZ"/>
</dbReference>
<dbReference type="InterPro" id="IPR045864">
    <property type="entry name" value="aa-tRNA-synth_II/BPL/LPL"/>
</dbReference>
<evidence type="ECO:0000256" key="11">
    <source>
        <dbReference type="NCBIfam" id="TIGR00442"/>
    </source>
</evidence>
<dbReference type="EC" id="6.1.1.21" evidence="3 11"/>